<accession>A2FM09</accession>
<dbReference type="InterPro" id="IPR053139">
    <property type="entry name" value="Surface_bspA-like"/>
</dbReference>
<reference evidence="2" key="2">
    <citation type="journal article" date="2007" name="Science">
        <title>Draft genome sequence of the sexually transmitted pathogen Trichomonas vaginalis.</title>
        <authorList>
            <person name="Carlton J.M."/>
            <person name="Hirt R.P."/>
            <person name="Silva J.C."/>
            <person name="Delcher A.L."/>
            <person name="Schatz M."/>
            <person name="Zhao Q."/>
            <person name="Wortman J.R."/>
            <person name="Bidwell S.L."/>
            <person name="Alsmark U.C.M."/>
            <person name="Besteiro S."/>
            <person name="Sicheritz-Ponten T."/>
            <person name="Noel C.J."/>
            <person name="Dacks J.B."/>
            <person name="Foster P.G."/>
            <person name="Simillion C."/>
            <person name="Van de Peer Y."/>
            <person name="Miranda-Saavedra D."/>
            <person name="Barton G.J."/>
            <person name="Westrop G.D."/>
            <person name="Mueller S."/>
            <person name="Dessi D."/>
            <person name="Fiori P.L."/>
            <person name="Ren Q."/>
            <person name="Paulsen I."/>
            <person name="Zhang H."/>
            <person name="Bastida-Corcuera F.D."/>
            <person name="Simoes-Barbosa A."/>
            <person name="Brown M.T."/>
            <person name="Hayes R.D."/>
            <person name="Mukherjee M."/>
            <person name="Okumura C.Y."/>
            <person name="Schneider R."/>
            <person name="Smith A.J."/>
            <person name="Vanacova S."/>
            <person name="Villalvazo M."/>
            <person name="Haas B.J."/>
            <person name="Pertea M."/>
            <person name="Feldblyum T.V."/>
            <person name="Utterback T.R."/>
            <person name="Shu C.L."/>
            <person name="Osoegawa K."/>
            <person name="de Jong P.J."/>
            <person name="Hrdy I."/>
            <person name="Horvathova L."/>
            <person name="Zubacova Z."/>
            <person name="Dolezal P."/>
            <person name="Malik S.B."/>
            <person name="Logsdon J.M. Jr."/>
            <person name="Henze K."/>
            <person name="Gupta A."/>
            <person name="Wang C.C."/>
            <person name="Dunne R.L."/>
            <person name="Upcroft J.A."/>
            <person name="Upcroft P."/>
            <person name="White O."/>
            <person name="Salzberg S.L."/>
            <person name="Tang P."/>
            <person name="Chiu C.-H."/>
            <person name="Lee Y.-S."/>
            <person name="Embley T.M."/>
            <person name="Coombs G.H."/>
            <person name="Mottram J.C."/>
            <person name="Tachezy J."/>
            <person name="Fraser-Liggett C.M."/>
            <person name="Johnson P.J."/>
        </authorList>
    </citation>
    <scope>NUCLEOTIDE SEQUENCE [LARGE SCALE GENOMIC DNA]</scope>
    <source>
        <strain evidence="2">G3</strain>
    </source>
</reference>
<dbReference type="InterPro" id="IPR032675">
    <property type="entry name" value="LRR_dom_sf"/>
</dbReference>
<dbReference type="EMBL" id="DS113878">
    <property type="protein sequence ID" value="EAX94050.1"/>
    <property type="molecule type" value="Genomic_DNA"/>
</dbReference>
<dbReference type="AlphaFoldDB" id="A2FM09"/>
<proteinExistence type="predicted"/>
<evidence type="ECO:0000256" key="1">
    <source>
        <dbReference type="SAM" id="SignalP"/>
    </source>
</evidence>
<name>A2FM09_TRIV3</name>
<dbReference type="Proteomes" id="UP000001542">
    <property type="component" value="Unassembled WGS sequence"/>
</dbReference>
<dbReference type="KEGG" id="tva:4751776"/>
<feature type="signal peptide" evidence="1">
    <location>
        <begin position="1"/>
        <end position="17"/>
    </location>
</feature>
<keyword evidence="3" id="KW-1185">Reference proteome</keyword>
<dbReference type="RefSeq" id="XP_001306980.1">
    <property type="nucleotide sequence ID" value="XM_001306979.1"/>
</dbReference>
<reference evidence="2" key="1">
    <citation type="submission" date="2006-10" db="EMBL/GenBank/DDBJ databases">
        <authorList>
            <person name="Amadeo P."/>
            <person name="Zhao Q."/>
            <person name="Wortman J."/>
            <person name="Fraser-Liggett C."/>
            <person name="Carlton J."/>
        </authorList>
    </citation>
    <scope>NUCLEOTIDE SEQUENCE</scope>
    <source>
        <strain evidence="2">G3</strain>
    </source>
</reference>
<keyword evidence="1" id="KW-0732">Signal</keyword>
<gene>
    <name evidence="2" type="ORF">TVAG_150970</name>
</gene>
<organism evidence="2 3">
    <name type="scientific">Trichomonas vaginalis (strain ATCC PRA-98 / G3)</name>
    <dbReference type="NCBI Taxonomy" id="412133"/>
    <lineage>
        <taxon>Eukaryota</taxon>
        <taxon>Metamonada</taxon>
        <taxon>Parabasalia</taxon>
        <taxon>Trichomonadida</taxon>
        <taxon>Trichomonadidae</taxon>
        <taxon>Trichomonas</taxon>
    </lineage>
</organism>
<dbReference type="SUPFAM" id="SSF52058">
    <property type="entry name" value="L domain-like"/>
    <property type="match status" value="1"/>
</dbReference>
<dbReference type="VEuPathDB" id="TrichDB:TVAGG3_0165890"/>
<dbReference type="InParanoid" id="A2FM09"/>
<dbReference type="InterPro" id="IPR026906">
    <property type="entry name" value="LRR_5"/>
</dbReference>
<sequence>MMLFNTISLIRTNALLAKSVQLESSTVTFNDNTLTVSGDGSVTRDQVAQYADNTFTLVIGGTVNTIAANTFEGFSALTNVTISSSLTISDNAFHNCAVLRAVDFQNSAITFGVSAFEGCRQLFSITVKGTVNAIPANAFKDCTSLDTVILETTPRDFKIGDNAFYGCQNLYTFHTLTDTVSVGKNSRHFHRRISCL</sequence>
<evidence type="ECO:0000313" key="2">
    <source>
        <dbReference type="EMBL" id="EAX94050.1"/>
    </source>
</evidence>
<dbReference type="PANTHER" id="PTHR45661">
    <property type="entry name" value="SURFACE ANTIGEN"/>
    <property type="match status" value="1"/>
</dbReference>
<dbReference type="Pfam" id="PF13306">
    <property type="entry name" value="LRR_5"/>
    <property type="match status" value="1"/>
</dbReference>
<evidence type="ECO:0000313" key="3">
    <source>
        <dbReference type="Proteomes" id="UP000001542"/>
    </source>
</evidence>
<dbReference type="STRING" id="5722.A2FM09"/>
<protein>
    <submittedName>
        <fullName evidence="2">Surface antigen BspA-like</fullName>
    </submittedName>
</protein>
<dbReference type="VEuPathDB" id="TrichDB:TVAG_343760"/>
<feature type="chain" id="PRO_5002643525" evidence="1">
    <location>
        <begin position="18"/>
        <end position="196"/>
    </location>
</feature>
<dbReference type="Gene3D" id="3.80.10.10">
    <property type="entry name" value="Ribonuclease Inhibitor"/>
    <property type="match status" value="1"/>
</dbReference>
<dbReference type="PANTHER" id="PTHR45661:SF3">
    <property type="entry name" value="IG-LIKE DOMAIN-CONTAINING PROTEIN"/>
    <property type="match status" value="1"/>
</dbReference>